<evidence type="ECO:0000256" key="1">
    <source>
        <dbReference type="SAM" id="MobiDB-lite"/>
    </source>
</evidence>
<dbReference type="RefSeq" id="WP_161096722.1">
    <property type="nucleotide sequence ID" value="NZ_WWCW01000027.1"/>
</dbReference>
<comment type="caution">
    <text evidence="2">The sequence shown here is derived from an EMBL/GenBank/DDBJ whole genome shotgun (WGS) entry which is preliminary data.</text>
</comment>
<name>A0A845G2H3_9BURK</name>
<dbReference type="Proteomes" id="UP000470302">
    <property type="component" value="Unassembled WGS sequence"/>
</dbReference>
<organism evidence="2 3">
    <name type="scientific">Duganella vulcania</name>
    <dbReference type="NCBI Taxonomy" id="2692166"/>
    <lineage>
        <taxon>Bacteria</taxon>
        <taxon>Pseudomonadati</taxon>
        <taxon>Pseudomonadota</taxon>
        <taxon>Betaproteobacteria</taxon>
        <taxon>Burkholderiales</taxon>
        <taxon>Oxalobacteraceae</taxon>
        <taxon>Telluria group</taxon>
        <taxon>Duganella</taxon>
    </lineage>
</organism>
<sequence length="492" mass="54833">MASASAAEGNCAAEVPATSGHKIVDLYKDAEFSAIPSRVPLTAEQQEYVGCLFNSMLDVVEQKRSLGENDSAFGQGEFFWPKEPSKPIKSSLSYDVDNFKFRSISIGFTRKDTASAWSVAGLRIHPRNFPYGVFEMRLPKSFFGRLVFESSHAEERKSESLEIVNVFWYKKETNGRTINLRFEADPRVSDLKEGYPRSFHSVAIYLGPNLEPFTKELATGSAEVRENIVRQLEKLGLAMDTPAPDKFAVIRDHSIIRALAIGGFSKDDAAADRAAQILLDRCTPSDLAAFAPIYTASLRQSKGDYLHIAAKAKTVEARQFVEKMALQAKWRDQPERRHAIRLAQAALGNSRIENEFIDAAVQAERSAPPAPRNRFYNVGTARDGTELAKRLEPLGRIGTRRSLLAVCSYLRSPLKSYVPDVSERSVRYAALDALLYNYPDERLLHGPKDHAGWTAAEQFCTRNLGAVFNGPTPDLPPDQPYPTRMLTPPSRK</sequence>
<protein>
    <submittedName>
        <fullName evidence="2">Uncharacterized protein</fullName>
    </submittedName>
</protein>
<accession>A0A845G2H3</accession>
<gene>
    <name evidence="2" type="ORF">GTP91_10430</name>
</gene>
<dbReference type="AlphaFoldDB" id="A0A845G2H3"/>
<dbReference type="EMBL" id="WWCW01000027">
    <property type="protein sequence ID" value="MYM87595.1"/>
    <property type="molecule type" value="Genomic_DNA"/>
</dbReference>
<evidence type="ECO:0000313" key="3">
    <source>
        <dbReference type="Proteomes" id="UP000470302"/>
    </source>
</evidence>
<proteinExistence type="predicted"/>
<evidence type="ECO:0000313" key="2">
    <source>
        <dbReference type="EMBL" id="MYM87595.1"/>
    </source>
</evidence>
<reference evidence="2 3" key="1">
    <citation type="submission" date="2020-01" db="EMBL/GenBank/DDBJ databases">
        <title>Novel species isolated from a subtropical stream in China.</title>
        <authorList>
            <person name="Lu H."/>
        </authorList>
    </citation>
    <scope>NUCLEOTIDE SEQUENCE [LARGE SCALE GENOMIC DNA]</scope>
    <source>
        <strain evidence="2 3">FT82W</strain>
    </source>
</reference>
<feature type="region of interest" description="Disordered" evidence="1">
    <location>
        <begin position="470"/>
        <end position="492"/>
    </location>
</feature>